<evidence type="ECO:0000313" key="2">
    <source>
        <dbReference type="Proteomes" id="UP000217676"/>
    </source>
</evidence>
<dbReference type="Proteomes" id="UP000217676">
    <property type="component" value="Chromosome"/>
</dbReference>
<name>A0A160P7U8_STRLU</name>
<protein>
    <submittedName>
        <fullName evidence="1">Uncharacterized protein</fullName>
    </submittedName>
</protein>
<accession>A0A160P7U8</accession>
<evidence type="ECO:0000313" key="1">
    <source>
        <dbReference type="EMBL" id="BAU88047.1"/>
    </source>
</evidence>
<dbReference type="EMBL" id="AP017424">
    <property type="protein sequence ID" value="BAU88047.1"/>
    <property type="molecule type" value="Genomic_DNA"/>
</dbReference>
<proteinExistence type="predicted"/>
<dbReference type="KEGG" id="slau:SLA_7181"/>
<sequence length="159" mass="18014">MPLFAEQFFTDHLALPYPEATVVADTYYAQPSPDQPLRLRIDFADTRMHQRYDGLRLETVHLDRGRLDGQCLNFADHGAFAARDQRMGTRPGDGAYGTFTDWHDTETPPWIGIDVTRLRTAIDRYVRMWFPGALSTHTRPRLATQATAAPSTAAAARHR</sequence>
<organism evidence="1 2">
    <name type="scientific">Streptomyces laurentii</name>
    <dbReference type="NCBI Taxonomy" id="39478"/>
    <lineage>
        <taxon>Bacteria</taxon>
        <taxon>Bacillati</taxon>
        <taxon>Actinomycetota</taxon>
        <taxon>Actinomycetes</taxon>
        <taxon>Kitasatosporales</taxon>
        <taxon>Streptomycetaceae</taxon>
        <taxon>Streptomyces</taxon>
    </lineage>
</organism>
<keyword evidence="2" id="KW-1185">Reference proteome</keyword>
<dbReference type="AlphaFoldDB" id="A0A160P7U8"/>
<reference evidence="1 2" key="1">
    <citation type="journal article" date="2016" name="Genome Announc.">
        <title>Complete Genome Sequence of Thiostrepton-Producing Streptomyces laurentii ATCC 31255.</title>
        <authorList>
            <person name="Doi K."/>
            <person name="Fujino Y."/>
            <person name="Nagayoshi Y."/>
            <person name="Ohshima T."/>
            <person name="Ogata S."/>
        </authorList>
    </citation>
    <scope>NUCLEOTIDE SEQUENCE [LARGE SCALE GENOMIC DNA]</scope>
    <source>
        <strain evidence="1 2">ATCC 31255</strain>
    </source>
</reference>
<gene>
    <name evidence="1" type="ORF">SLA_7181</name>
</gene>